<dbReference type="Gene3D" id="1.20.120.1760">
    <property type="match status" value="1"/>
</dbReference>
<dbReference type="InterPro" id="IPR000462">
    <property type="entry name" value="CDP-OH_P_trans"/>
</dbReference>
<dbReference type="Pfam" id="PF01066">
    <property type="entry name" value="CDP-OH_P_transf"/>
    <property type="match status" value="1"/>
</dbReference>
<evidence type="ECO:0000313" key="16">
    <source>
        <dbReference type="EMBL" id="MCK0195445.1"/>
    </source>
</evidence>
<comment type="pathway">
    <text evidence="3">Lipid metabolism.</text>
</comment>
<proteinExistence type="inferred from homology"/>
<comment type="similarity">
    <text evidence="4">Belongs to the CDP-alcohol phosphatidyltransferase class-I family.</text>
</comment>
<comment type="catalytic activity">
    <reaction evidence="14">
        <text>a CDP-1,2-diacyl-sn-glycerol + sn-glycerol 3-phosphate = a 1,2-diacyl-sn-glycero-3-phospho-(1'-sn-glycero-3'-phosphate) + CMP + H(+)</text>
        <dbReference type="Rhea" id="RHEA:12593"/>
        <dbReference type="ChEBI" id="CHEBI:15378"/>
        <dbReference type="ChEBI" id="CHEBI:57597"/>
        <dbReference type="ChEBI" id="CHEBI:58332"/>
        <dbReference type="ChEBI" id="CHEBI:60110"/>
        <dbReference type="ChEBI" id="CHEBI:60377"/>
        <dbReference type="EC" id="2.7.8.5"/>
    </reaction>
</comment>
<evidence type="ECO:0000256" key="13">
    <source>
        <dbReference type="ARBA" id="ARBA00023264"/>
    </source>
</evidence>
<dbReference type="PANTHER" id="PTHR14269">
    <property type="entry name" value="CDP-DIACYLGLYCEROL--GLYCEROL-3-PHOSPHATE 3-PHOSPHATIDYLTRANSFERASE-RELATED"/>
    <property type="match status" value="1"/>
</dbReference>
<evidence type="ECO:0000256" key="5">
    <source>
        <dbReference type="ARBA" id="ARBA00013170"/>
    </source>
</evidence>
<keyword evidence="13" id="KW-1208">Phospholipid metabolism</keyword>
<accession>A0ABT0D675</accession>
<feature type="transmembrane region" description="Helical" evidence="15">
    <location>
        <begin position="68"/>
        <end position="92"/>
    </location>
</feature>
<evidence type="ECO:0000256" key="12">
    <source>
        <dbReference type="ARBA" id="ARBA00023209"/>
    </source>
</evidence>
<organism evidence="16 17">
    <name type="scientific">Ancylobacter crimeensis</name>
    <dbReference type="NCBI Taxonomy" id="2579147"/>
    <lineage>
        <taxon>Bacteria</taxon>
        <taxon>Pseudomonadati</taxon>
        <taxon>Pseudomonadota</taxon>
        <taxon>Alphaproteobacteria</taxon>
        <taxon>Hyphomicrobiales</taxon>
        <taxon>Xanthobacteraceae</taxon>
        <taxon>Ancylobacter</taxon>
    </lineage>
</organism>
<comment type="subcellular location">
    <subcellularLocation>
        <location evidence="1">Membrane</location>
        <topology evidence="1">Multi-pass membrane protein</topology>
    </subcellularLocation>
</comment>
<evidence type="ECO:0000256" key="14">
    <source>
        <dbReference type="ARBA" id="ARBA00048586"/>
    </source>
</evidence>
<evidence type="ECO:0000256" key="4">
    <source>
        <dbReference type="ARBA" id="ARBA00010441"/>
    </source>
</evidence>
<keyword evidence="9 15" id="KW-1133">Transmembrane helix</keyword>
<keyword evidence="10" id="KW-0443">Lipid metabolism</keyword>
<dbReference type="RefSeq" id="WP_247025731.1">
    <property type="nucleotide sequence ID" value="NZ_JALKCH010000001.1"/>
</dbReference>
<dbReference type="EMBL" id="JALKCH010000001">
    <property type="protein sequence ID" value="MCK0195445.1"/>
    <property type="molecule type" value="Genomic_DNA"/>
</dbReference>
<dbReference type="Proteomes" id="UP001203284">
    <property type="component" value="Unassembled WGS sequence"/>
</dbReference>
<feature type="transmembrane region" description="Helical" evidence="15">
    <location>
        <begin position="124"/>
        <end position="142"/>
    </location>
</feature>
<dbReference type="PIRSF" id="PIRSF000847">
    <property type="entry name" value="Phos_ph_gly_syn"/>
    <property type="match status" value="1"/>
</dbReference>
<keyword evidence="7" id="KW-0444">Lipid biosynthesis</keyword>
<sequence length="176" mass="18612">MNVPNIITIGRIFLVPVVVWAIGAHQYALAFWLFLAAGISDGIDGFIAKRFDLASELGAYLDPLADKALLVSIYVTLALAGVLPVWLAIAVVSRDIMIVGAVILSWGLDKPVAIRPLVISKLNTTAQIGFAALILATLGFGLDPGRALEVGMVLVGSLTACSALAYLCEWARHVAE</sequence>
<evidence type="ECO:0000256" key="6">
    <source>
        <dbReference type="ARBA" id="ARBA00014944"/>
    </source>
</evidence>
<evidence type="ECO:0000313" key="17">
    <source>
        <dbReference type="Proteomes" id="UP001203284"/>
    </source>
</evidence>
<dbReference type="InterPro" id="IPR004570">
    <property type="entry name" value="Phosphatidylglycerol_P_synth"/>
</dbReference>
<comment type="pathway">
    <text evidence="2">Phospholipid metabolism; phosphatidylglycerol biosynthesis; phosphatidylglycerol from CDP-diacylglycerol: step 1/2.</text>
</comment>
<evidence type="ECO:0000256" key="1">
    <source>
        <dbReference type="ARBA" id="ARBA00004141"/>
    </source>
</evidence>
<evidence type="ECO:0000256" key="3">
    <source>
        <dbReference type="ARBA" id="ARBA00005189"/>
    </source>
</evidence>
<dbReference type="EC" id="2.7.8.5" evidence="5"/>
<protein>
    <recommendedName>
        <fullName evidence="6">CDP-diacylglycerol--glycerol-3-phosphate 3-phosphatidyltransferase</fullName>
        <ecNumber evidence="5">2.7.8.5</ecNumber>
    </recommendedName>
</protein>
<feature type="transmembrane region" description="Helical" evidence="15">
    <location>
        <begin position="148"/>
        <end position="168"/>
    </location>
</feature>
<evidence type="ECO:0000256" key="11">
    <source>
        <dbReference type="ARBA" id="ARBA00023136"/>
    </source>
</evidence>
<dbReference type="InterPro" id="IPR050324">
    <property type="entry name" value="CDP-alcohol_PTase-I"/>
</dbReference>
<evidence type="ECO:0000256" key="2">
    <source>
        <dbReference type="ARBA" id="ARBA00005042"/>
    </source>
</evidence>
<evidence type="ECO:0000256" key="10">
    <source>
        <dbReference type="ARBA" id="ARBA00023098"/>
    </source>
</evidence>
<dbReference type="InterPro" id="IPR043130">
    <property type="entry name" value="CDP-OH_PTrfase_TM_dom"/>
</dbReference>
<keyword evidence="17" id="KW-1185">Reference proteome</keyword>
<keyword evidence="11 15" id="KW-0472">Membrane</keyword>
<evidence type="ECO:0000256" key="7">
    <source>
        <dbReference type="ARBA" id="ARBA00022516"/>
    </source>
</evidence>
<dbReference type="PANTHER" id="PTHR14269:SF62">
    <property type="entry name" value="CDP-DIACYLGLYCEROL--GLYCEROL-3-PHOSPHATE 3-PHOSPHATIDYLTRANSFERASE 1, CHLOROPLASTIC"/>
    <property type="match status" value="1"/>
</dbReference>
<reference evidence="16 17" key="1">
    <citation type="submission" date="2022-04" db="EMBL/GenBank/DDBJ databases">
        <authorList>
            <person name="Grouzdev D.S."/>
            <person name="Pantiukh K.S."/>
            <person name="Krutkina M.S."/>
        </authorList>
    </citation>
    <scope>NUCLEOTIDE SEQUENCE [LARGE SCALE GENOMIC DNA]</scope>
    <source>
        <strain evidence="16 17">6x-1</strain>
    </source>
</reference>
<comment type="caution">
    <text evidence="16">The sequence shown here is derived from an EMBL/GenBank/DDBJ whole genome shotgun (WGS) entry which is preliminary data.</text>
</comment>
<gene>
    <name evidence="16" type="ORF">MWN34_00805</name>
</gene>
<name>A0ABT0D675_9HYPH</name>
<evidence type="ECO:0000256" key="15">
    <source>
        <dbReference type="SAM" id="Phobius"/>
    </source>
</evidence>
<evidence type="ECO:0000256" key="8">
    <source>
        <dbReference type="ARBA" id="ARBA00022692"/>
    </source>
</evidence>
<evidence type="ECO:0000256" key="9">
    <source>
        <dbReference type="ARBA" id="ARBA00022989"/>
    </source>
</evidence>
<keyword evidence="12" id="KW-0594">Phospholipid biosynthesis</keyword>
<keyword evidence="8 15" id="KW-0812">Transmembrane</keyword>